<dbReference type="FunCoup" id="A3LUC1">
    <property type="interactions" value="58"/>
</dbReference>
<evidence type="ECO:0000256" key="1">
    <source>
        <dbReference type="ARBA" id="ARBA00004477"/>
    </source>
</evidence>
<dbReference type="PANTHER" id="PTHR15301">
    <property type="entry name" value="INSULIN-INDUCED GENE 1"/>
    <property type="match status" value="1"/>
</dbReference>
<dbReference type="GO" id="GO:0005789">
    <property type="term" value="C:endoplasmic reticulum membrane"/>
    <property type="evidence" value="ECO:0007669"/>
    <property type="project" value="UniProtKB-SubCell"/>
</dbReference>
<evidence type="ECO:0000256" key="7">
    <source>
        <dbReference type="SAM" id="Phobius"/>
    </source>
</evidence>
<keyword evidence="4" id="KW-0256">Endoplasmic reticulum</keyword>
<evidence type="ECO:0000256" key="2">
    <source>
        <dbReference type="ARBA" id="ARBA00007475"/>
    </source>
</evidence>
<evidence type="ECO:0000256" key="3">
    <source>
        <dbReference type="ARBA" id="ARBA00022692"/>
    </source>
</evidence>
<keyword evidence="6 7" id="KW-0472">Membrane</keyword>
<evidence type="ECO:0000313" key="8">
    <source>
        <dbReference type="EMBL" id="ABN66563.1"/>
    </source>
</evidence>
<evidence type="ECO:0000256" key="5">
    <source>
        <dbReference type="ARBA" id="ARBA00022989"/>
    </source>
</evidence>
<feature type="non-terminal residue" evidence="8">
    <location>
        <position position="1"/>
    </location>
</feature>
<dbReference type="KEGG" id="pic:PICST_6783"/>
<dbReference type="RefSeq" id="XP_001384592.1">
    <property type="nucleotide sequence ID" value="XM_001384555.1"/>
</dbReference>
<dbReference type="OrthoDB" id="205546at2759"/>
<dbReference type="Pfam" id="PF07281">
    <property type="entry name" value="INSIG"/>
    <property type="match status" value="1"/>
</dbReference>
<proteinExistence type="inferred from homology"/>
<protein>
    <submittedName>
        <fullName evidence="8">Uncharacterized protein</fullName>
    </submittedName>
</protein>
<sequence>SANNSGASTPRIDRTDSVVNLTKPSLYGIYNDNSLLNLNSVNDSDYDINQLLKKELETPNSKSQNGGGSPSIAPATLVESKGLSKLPVFIKVIILSLSAFVYNEITKHINYQHFATNELANFPLTVTNVFVFSVLEKLKLGNYFNVDGDFVKLADFFFAVTVQGLIMGLIQPIMDKVLPANFSKRLLSSNPFPHAQTTYSNLFNDLLRASVTFLGISYAIRKIEWSSFLQVSIIWSLMNPGLWLLLDGTLSGFLSSTIVSLAACGIVYFENYVFVNQYYSLQQEDSIAVWLWVCSFFFCGLIIFGKIGRGLFG</sequence>
<feature type="transmembrane region" description="Helical" evidence="7">
    <location>
        <begin position="287"/>
        <end position="307"/>
    </location>
</feature>
<evidence type="ECO:0000256" key="4">
    <source>
        <dbReference type="ARBA" id="ARBA00022824"/>
    </source>
</evidence>
<dbReference type="Proteomes" id="UP000002258">
    <property type="component" value="Chromosome 4"/>
</dbReference>
<comment type="subcellular location">
    <subcellularLocation>
        <location evidence="1">Endoplasmic reticulum membrane</location>
        <topology evidence="1">Multi-pass membrane protein</topology>
    </subcellularLocation>
</comment>
<gene>
    <name evidence="8" type="ORF">PICST_6783</name>
</gene>
<feature type="transmembrane region" description="Helical" evidence="7">
    <location>
        <begin position="252"/>
        <end position="275"/>
    </location>
</feature>
<evidence type="ECO:0000313" key="9">
    <source>
        <dbReference type="Proteomes" id="UP000002258"/>
    </source>
</evidence>
<evidence type="ECO:0000256" key="6">
    <source>
        <dbReference type="ARBA" id="ARBA00023136"/>
    </source>
</evidence>
<feature type="non-terminal residue" evidence="8">
    <location>
        <position position="313"/>
    </location>
</feature>
<dbReference type="EMBL" id="CP000498">
    <property type="protein sequence ID" value="ABN66563.1"/>
    <property type="molecule type" value="Genomic_DNA"/>
</dbReference>
<keyword evidence="9" id="KW-1185">Reference proteome</keyword>
<dbReference type="InterPro" id="IPR025929">
    <property type="entry name" value="INSIG_fam"/>
</dbReference>
<accession>A3LUC1</accession>
<dbReference type="STRING" id="322104.A3LUC1"/>
<dbReference type="InParanoid" id="A3LUC1"/>
<dbReference type="AlphaFoldDB" id="A3LUC1"/>
<dbReference type="eggNOG" id="KOG4363">
    <property type="taxonomic scope" value="Eukaryota"/>
</dbReference>
<keyword evidence="5 7" id="KW-1133">Transmembrane helix</keyword>
<dbReference type="PANTHER" id="PTHR15301:SF3">
    <property type="entry name" value="PROTEIN NSG1-RELATED"/>
    <property type="match status" value="1"/>
</dbReference>
<organism evidence="8 9">
    <name type="scientific">Scheffersomyces stipitis (strain ATCC 58785 / CBS 6054 / NBRC 10063 / NRRL Y-11545)</name>
    <name type="common">Yeast</name>
    <name type="synonym">Pichia stipitis</name>
    <dbReference type="NCBI Taxonomy" id="322104"/>
    <lineage>
        <taxon>Eukaryota</taxon>
        <taxon>Fungi</taxon>
        <taxon>Dikarya</taxon>
        <taxon>Ascomycota</taxon>
        <taxon>Saccharomycotina</taxon>
        <taxon>Pichiomycetes</taxon>
        <taxon>Debaryomycetaceae</taxon>
        <taxon>Scheffersomyces</taxon>
    </lineage>
</organism>
<reference evidence="8 9" key="1">
    <citation type="journal article" date="2007" name="Nat. Biotechnol.">
        <title>Genome sequence of the lignocellulose-bioconverting and xylose-fermenting yeast Pichia stipitis.</title>
        <authorList>
            <person name="Jeffries T.W."/>
            <person name="Grigoriev I.V."/>
            <person name="Grimwood J."/>
            <person name="Laplaza J.M."/>
            <person name="Aerts A."/>
            <person name="Salamov A."/>
            <person name="Schmutz J."/>
            <person name="Lindquist E."/>
            <person name="Dehal P."/>
            <person name="Shapiro H."/>
            <person name="Jin Y.S."/>
            <person name="Passoth V."/>
            <person name="Richardson P.M."/>
        </authorList>
    </citation>
    <scope>NUCLEOTIDE SEQUENCE [LARGE SCALE GENOMIC DNA]</scope>
    <source>
        <strain evidence="9">ATCC 58785 / CBS 6054 / NBRC 10063 / NRRL Y-11545</strain>
    </source>
</reference>
<dbReference type="HOGENOM" id="CLU_088332_0_0_1"/>
<comment type="similarity">
    <text evidence="2">Belongs to the INSIG family.</text>
</comment>
<dbReference type="GO" id="GO:0016126">
    <property type="term" value="P:sterol biosynthetic process"/>
    <property type="evidence" value="ECO:0007669"/>
    <property type="project" value="TreeGrafter"/>
</dbReference>
<dbReference type="GeneID" id="4838686"/>
<keyword evidence="3 7" id="KW-0812">Transmembrane</keyword>
<name>A3LUC1_PICST</name>
<dbReference type="OMA" id="IEWSSFL"/>